<name>A0A9D2L663_9FIRM</name>
<comment type="function">
    <text evidence="1 6 7">This protein is located at the 30S-50S ribosomal subunit interface and may play a role in the structure and function of the aminoacyl-tRNA binding site.</text>
</comment>
<dbReference type="GO" id="GO:0003735">
    <property type="term" value="F:structural constituent of ribosome"/>
    <property type="evidence" value="ECO:0007669"/>
    <property type="project" value="InterPro"/>
</dbReference>
<dbReference type="GO" id="GO:0022625">
    <property type="term" value="C:cytosolic large ribosomal subunit"/>
    <property type="evidence" value="ECO:0007669"/>
    <property type="project" value="TreeGrafter"/>
</dbReference>
<protein>
    <recommendedName>
        <fullName evidence="5 6">Large ribosomal subunit protein bL19</fullName>
    </recommendedName>
</protein>
<evidence type="ECO:0000256" key="6">
    <source>
        <dbReference type="HAMAP-Rule" id="MF_00402"/>
    </source>
</evidence>
<dbReference type="PIRSF" id="PIRSF002191">
    <property type="entry name" value="Ribosomal_L19"/>
    <property type="match status" value="1"/>
</dbReference>
<organism evidence="8 9">
    <name type="scientific">Candidatus Enterocloster faecavium</name>
    <dbReference type="NCBI Taxonomy" id="2838560"/>
    <lineage>
        <taxon>Bacteria</taxon>
        <taxon>Bacillati</taxon>
        <taxon>Bacillota</taxon>
        <taxon>Clostridia</taxon>
        <taxon>Lachnospirales</taxon>
        <taxon>Lachnospiraceae</taxon>
        <taxon>Enterocloster</taxon>
    </lineage>
</organism>
<dbReference type="InterPro" id="IPR008991">
    <property type="entry name" value="Translation_prot_SH3-like_sf"/>
</dbReference>
<reference evidence="8" key="1">
    <citation type="journal article" date="2021" name="PeerJ">
        <title>Extensive microbial diversity within the chicken gut microbiome revealed by metagenomics and culture.</title>
        <authorList>
            <person name="Gilroy R."/>
            <person name="Ravi A."/>
            <person name="Getino M."/>
            <person name="Pursley I."/>
            <person name="Horton D.L."/>
            <person name="Alikhan N.F."/>
            <person name="Baker D."/>
            <person name="Gharbi K."/>
            <person name="Hall N."/>
            <person name="Watson M."/>
            <person name="Adriaenssens E.M."/>
            <person name="Foster-Nyarko E."/>
            <person name="Jarju S."/>
            <person name="Secka A."/>
            <person name="Antonio M."/>
            <person name="Oren A."/>
            <person name="Chaudhuri R.R."/>
            <person name="La Ragione R."/>
            <person name="Hildebrand F."/>
            <person name="Pallen M.J."/>
        </authorList>
    </citation>
    <scope>NUCLEOTIDE SEQUENCE</scope>
    <source>
        <strain evidence="8">CHK188-4685</strain>
    </source>
</reference>
<keyword evidence="3 6" id="KW-0689">Ribosomal protein</keyword>
<evidence type="ECO:0000313" key="9">
    <source>
        <dbReference type="Proteomes" id="UP000886804"/>
    </source>
</evidence>
<dbReference type="HAMAP" id="MF_00402">
    <property type="entry name" value="Ribosomal_bL19"/>
    <property type="match status" value="1"/>
</dbReference>
<dbReference type="FunFam" id="2.30.30.790:FF:000001">
    <property type="entry name" value="50S ribosomal protein L19"/>
    <property type="match status" value="1"/>
</dbReference>
<dbReference type="NCBIfam" id="TIGR01024">
    <property type="entry name" value="rplS_bact"/>
    <property type="match status" value="1"/>
</dbReference>
<evidence type="ECO:0000256" key="5">
    <source>
        <dbReference type="ARBA" id="ARBA00035171"/>
    </source>
</evidence>
<reference evidence="8" key="2">
    <citation type="submission" date="2021-04" db="EMBL/GenBank/DDBJ databases">
        <authorList>
            <person name="Gilroy R."/>
        </authorList>
    </citation>
    <scope>NUCLEOTIDE SEQUENCE</scope>
    <source>
        <strain evidence="8">CHK188-4685</strain>
    </source>
</reference>
<proteinExistence type="inferred from homology"/>
<dbReference type="GO" id="GO:0006412">
    <property type="term" value="P:translation"/>
    <property type="evidence" value="ECO:0007669"/>
    <property type="project" value="UniProtKB-UniRule"/>
</dbReference>
<evidence type="ECO:0000256" key="1">
    <source>
        <dbReference type="ARBA" id="ARBA00002349"/>
    </source>
</evidence>
<sequence>MNEIIKNIEASQLKETVPSFKVGDTVRVYNKIREGNRERIQVFEGTVLKRQNGGVRETFTVRKTSNGIGVEKTWPLHSPFVDKIEVVRRGKVRRAKLNYLRERVGKAAKVKELVK</sequence>
<dbReference type="Pfam" id="PF01245">
    <property type="entry name" value="Ribosomal_L19"/>
    <property type="match status" value="1"/>
</dbReference>
<evidence type="ECO:0000256" key="7">
    <source>
        <dbReference type="RuleBase" id="RU000559"/>
    </source>
</evidence>
<gene>
    <name evidence="6 8" type="primary">rplS</name>
    <name evidence="8" type="ORF">H9716_02360</name>
</gene>
<dbReference type="Proteomes" id="UP000886804">
    <property type="component" value="Unassembled WGS sequence"/>
</dbReference>
<dbReference type="SUPFAM" id="SSF50104">
    <property type="entry name" value="Translation proteins SH3-like domain"/>
    <property type="match status" value="1"/>
</dbReference>
<keyword evidence="4 6" id="KW-0687">Ribonucleoprotein</keyword>
<dbReference type="PANTHER" id="PTHR15680:SF9">
    <property type="entry name" value="LARGE RIBOSOMAL SUBUNIT PROTEIN BL19M"/>
    <property type="match status" value="1"/>
</dbReference>
<evidence type="ECO:0000256" key="3">
    <source>
        <dbReference type="ARBA" id="ARBA00022980"/>
    </source>
</evidence>
<evidence type="ECO:0000256" key="4">
    <source>
        <dbReference type="ARBA" id="ARBA00023274"/>
    </source>
</evidence>
<accession>A0A9D2L663</accession>
<dbReference type="InterPro" id="IPR001857">
    <property type="entry name" value="Ribosomal_bL19"/>
</dbReference>
<dbReference type="PANTHER" id="PTHR15680">
    <property type="entry name" value="RIBOSOMAL PROTEIN L19"/>
    <property type="match status" value="1"/>
</dbReference>
<dbReference type="AlphaFoldDB" id="A0A9D2L663"/>
<evidence type="ECO:0000313" key="8">
    <source>
        <dbReference type="EMBL" id="HJB06690.1"/>
    </source>
</evidence>
<evidence type="ECO:0000256" key="2">
    <source>
        <dbReference type="ARBA" id="ARBA00005781"/>
    </source>
</evidence>
<comment type="caution">
    <text evidence="8">The sequence shown here is derived from an EMBL/GenBank/DDBJ whole genome shotgun (WGS) entry which is preliminary data.</text>
</comment>
<dbReference type="PRINTS" id="PR00061">
    <property type="entry name" value="RIBOSOMALL19"/>
</dbReference>
<dbReference type="EMBL" id="DWYS01000031">
    <property type="protein sequence ID" value="HJB06690.1"/>
    <property type="molecule type" value="Genomic_DNA"/>
</dbReference>
<dbReference type="InterPro" id="IPR038657">
    <property type="entry name" value="Ribosomal_bL19_sf"/>
</dbReference>
<dbReference type="Gene3D" id="2.30.30.790">
    <property type="match status" value="1"/>
</dbReference>
<comment type="similarity">
    <text evidence="2 6 7">Belongs to the bacterial ribosomal protein bL19 family.</text>
</comment>